<gene>
    <name evidence="1" type="ORF">DSL72_006177</name>
</gene>
<organism evidence="1 2">
    <name type="scientific">Monilinia vaccinii-corymbosi</name>
    <dbReference type="NCBI Taxonomy" id="61207"/>
    <lineage>
        <taxon>Eukaryota</taxon>
        <taxon>Fungi</taxon>
        <taxon>Dikarya</taxon>
        <taxon>Ascomycota</taxon>
        <taxon>Pezizomycotina</taxon>
        <taxon>Leotiomycetes</taxon>
        <taxon>Helotiales</taxon>
        <taxon>Sclerotiniaceae</taxon>
        <taxon>Monilinia</taxon>
    </lineage>
</organism>
<evidence type="ECO:0000313" key="2">
    <source>
        <dbReference type="Proteomes" id="UP000672032"/>
    </source>
</evidence>
<dbReference type="AlphaFoldDB" id="A0A8A3PHS1"/>
<dbReference type="InterPro" id="IPR036673">
    <property type="entry name" value="Cyanovirin-N_sf"/>
</dbReference>
<sequence>MNLCVTNDHGYLKWDTFVASFANTCHRCFIQKSQKFFSQFTCSTCSTNPDGSGAIVRESFLILNSGIGYGIRGVLHCGEYS</sequence>
<reference evidence="1" key="1">
    <citation type="submission" date="2020-10" db="EMBL/GenBank/DDBJ databases">
        <title>Genome Sequence of Monilinia vaccinii-corymbosi Sheds Light on Mummy Berry Disease Infection of Blueberry and Mating Type.</title>
        <authorList>
            <person name="Yow A.G."/>
            <person name="Zhang Y."/>
            <person name="Bansal K."/>
            <person name="Eacker S.M."/>
            <person name="Sullivan S."/>
            <person name="Liachko I."/>
            <person name="Cubeta M.A."/>
            <person name="Rollins J.A."/>
            <person name="Ashrafi H."/>
        </authorList>
    </citation>
    <scope>NUCLEOTIDE SEQUENCE</scope>
    <source>
        <strain evidence="1">RL-1</strain>
    </source>
</reference>
<evidence type="ECO:0000313" key="1">
    <source>
        <dbReference type="EMBL" id="QSZ34583.1"/>
    </source>
</evidence>
<dbReference type="Gene3D" id="2.30.60.10">
    <property type="entry name" value="Cyanovirin-N"/>
    <property type="match status" value="1"/>
</dbReference>
<protein>
    <submittedName>
        <fullName evidence="1">Uncharacterized protein</fullName>
    </submittedName>
</protein>
<dbReference type="Proteomes" id="UP000672032">
    <property type="component" value="Chromosome 4"/>
</dbReference>
<keyword evidence="2" id="KW-1185">Reference proteome</keyword>
<proteinExistence type="predicted"/>
<name>A0A8A3PHS1_9HELO</name>
<accession>A0A8A3PHS1</accession>
<dbReference type="EMBL" id="CP063408">
    <property type="protein sequence ID" value="QSZ34583.1"/>
    <property type="molecule type" value="Genomic_DNA"/>
</dbReference>